<dbReference type="SUPFAM" id="SSF47266">
    <property type="entry name" value="4-helical cytokines"/>
    <property type="match status" value="1"/>
</dbReference>
<dbReference type="GO" id="GO:0070120">
    <property type="term" value="P:ciliary neurotrophic factor-mediated signaling pathway"/>
    <property type="evidence" value="ECO:0007669"/>
    <property type="project" value="InterPro"/>
</dbReference>
<dbReference type="PANTHER" id="PTHR15196">
    <property type="entry name" value="CILIARY NEUROTROPHIC FACTOR"/>
    <property type="match status" value="1"/>
</dbReference>
<dbReference type="Gene3D" id="1.20.1250.10">
    <property type="match status" value="1"/>
</dbReference>
<dbReference type="Ensembl" id="ENSFHET00000004920.1">
    <property type="protein sequence ID" value="ENSFHEP00000006783.1"/>
    <property type="gene ID" value="ENSFHEG00000007866.1"/>
</dbReference>
<protein>
    <submittedName>
        <fullName evidence="1">Ciliary neurotrophic factor</fullName>
    </submittedName>
</protein>
<accession>A0A3Q2QE85</accession>
<sequence length="197" mass="22203">MAGMRTRATMRGSDPSRTTTAARAANIAKLLLHECTLLLKSFREKENFEPNADGRLVSAPPASSQLDTRDKLWRLHSALEQCHRLLERAIEKEDEELGRTETGEYENTRRTVKNRLVFLLSNTRELLRAAGGSTVLTPSVDGSQSDGPTTAFELKTWVYRVFVEVEHWSKTAVTVLQELQSDTAMEPSKRSTRSARR</sequence>
<name>A0A3Q2QE85_FUNHE</name>
<dbReference type="GeneTree" id="ENSGT00540000073610"/>
<dbReference type="InterPro" id="IPR009079">
    <property type="entry name" value="4_helix_cytokine-like_core"/>
</dbReference>
<dbReference type="Ensembl" id="ENSFHET00000004908.1">
    <property type="protein sequence ID" value="ENSFHEP00000025573.1"/>
    <property type="gene ID" value="ENSFHEG00000007866.1"/>
</dbReference>
<organism evidence="1 2">
    <name type="scientific">Fundulus heteroclitus</name>
    <name type="common">Killifish</name>
    <name type="synonym">Mummichog</name>
    <dbReference type="NCBI Taxonomy" id="8078"/>
    <lineage>
        <taxon>Eukaryota</taxon>
        <taxon>Metazoa</taxon>
        <taxon>Chordata</taxon>
        <taxon>Craniata</taxon>
        <taxon>Vertebrata</taxon>
        <taxon>Euteleostomi</taxon>
        <taxon>Actinopterygii</taxon>
        <taxon>Neopterygii</taxon>
        <taxon>Teleostei</taxon>
        <taxon>Neoteleostei</taxon>
        <taxon>Acanthomorphata</taxon>
        <taxon>Ovalentaria</taxon>
        <taxon>Atherinomorphae</taxon>
        <taxon>Cyprinodontiformes</taxon>
        <taxon>Fundulidae</taxon>
        <taxon>Fundulus</taxon>
    </lineage>
</organism>
<dbReference type="GO" id="GO:0005127">
    <property type="term" value="F:ciliary neurotrophic factor receptor binding"/>
    <property type="evidence" value="ECO:0007669"/>
    <property type="project" value="InterPro"/>
</dbReference>
<dbReference type="Proteomes" id="UP000265000">
    <property type="component" value="Unplaced"/>
</dbReference>
<keyword evidence="2" id="KW-1185">Reference proteome</keyword>
<proteinExistence type="predicted"/>
<dbReference type="AlphaFoldDB" id="A0A3Q2QE85"/>
<dbReference type="GO" id="GO:0043524">
    <property type="term" value="P:negative regulation of neuron apoptotic process"/>
    <property type="evidence" value="ECO:0007669"/>
    <property type="project" value="InterPro"/>
</dbReference>
<reference evidence="1" key="1">
    <citation type="submission" date="2025-05" db="UniProtKB">
        <authorList>
            <consortium name="Ensembl"/>
        </authorList>
    </citation>
    <scope>IDENTIFICATION</scope>
</reference>
<evidence type="ECO:0000313" key="2">
    <source>
        <dbReference type="Proteomes" id="UP000265000"/>
    </source>
</evidence>
<dbReference type="PANTHER" id="PTHR15196:SF1">
    <property type="entry name" value="CILIARY NEUROTROPHIC FACTOR"/>
    <property type="match status" value="1"/>
</dbReference>
<dbReference type="InterPro" id="IPR000151">
    <property type="entry name" value="Ciliary_neurotrophic_fac_CNTF"/>
</dbReference>
<evidence type="ECO:0000313" key="1">
    <source>
        <dbReference type="Ensembl" id="ENSFHEP00000025573.1"/>
    </source>
</evidence>